<evidence type="ECO:0000256" key="1">
    <source>
        <dbReference type="SAM" id="MobiDB-lite"/>
    </source>
</evidence>
<protein>
    <submittedName>
        <fullName evidence="2">Uncharacterized protein</fullName>
    </submittedName>
</protein>
<proteinExistence type="predicted"/>
<dbReference type="EMBL" id="SMJU01000017">
    <property type="protein sequence ID" value="TDB60421.1"/>
    <property type="molecule type" value="Genomic_DNA"/>
</dbReference>
<name>A0A4R4K222_9BACT</name>
<sequence>MSKFFMFCLALFAAHSASSQKNPGIWDVYAGKKIKTVSEAERKSEGKNSTTINGVPTTVKATKTTRRTTRQTTFRKLGSADEYQCTFLIQRIQLEATGKAGLQYDSENTFERNPALQEMYDRLDQNIDKPMKKTIHTSPHANTGQAVSPDFLADWVGGLPQTHAAVELSCIFLNSYIFQGARTGAIRKDTLTAEGVRWENTYRMVALENNRWTIAASFVKKDQATKPKTPALSQGVTGSTEDSSFEGQLEVDARTGLIYKAELMRESTTTAQVMGSAMQTLNSSTYRVVNSLQN</sequence>
<feature type="region of interest" description="Disordered" evidence="1">
    <location>
        <begin position="225"/>
        <end position="245"/>
    </location>
</feature>
<gene>
    <name evidence="2" type="ORF">EZE20_21045</name>
</gene>
<evidence type="ECO:0000313" key="3">
    <source>
        <dbReference type="Proteomes" id="UP000295706"/>
    </source>
</evidence>
<comment type="caution">
    <text evidence="2">The sequence shown here is derived from an EMBL/GenBank/DDBJ whole genome shotgun (WGS) entry which is preliminary data.</text>
</comment>
<dbReference type="Proteomes" id="UP000295706">
    <property type="component" value="Unassembled WGS sequence"/>
</dbReference>
<reference evidence="2 3" key="1">
    <citation type="submission" date="2019-02" db="EMBL/GenBank/DDBJ databases">
        <title>Arundinibacter roseus gen. nov., sp. nov., a new member of the family Cytophagaceae.</title>
        <authorList>
            <person name="Szuroczki S."/>
            <person name="Khayer B."/>
            <person name="Sproer C."/>
            <person name="Toumi M."/>
            <person name="Szabo A."/>
            <person name="Felfoldi T."/>
            <person name="Schumann P."/>
            <person name="Toth E."/>
        </authorList>
    </citation>
    <scope>NUCLEOTIDE SEQUENCE [LARGE SCALE GENOMIC DNA]</scope>
    <source>
        <strain evidence="2 3">DMA-k-7a</strain>
    </source>
</reference>
<dbReference type="RefSeq" id="WP_132121453.1">
    <property type="nucleotide sequence ID" value="NZ_SMJU01000017.1"/>
</dbReference>
<accession>A0A4R4K222</accession>
<evidence type="ECO:0000313" key="2">
    <source>
        <dbReference type="EMBL" id="TDB60421.1"/>
    </source>
</evidence>
<organism evidence="2 3">
    <name type="scientific">Arundinibacter roseus</name>
    <dbReference type="NCBI Taxonomy" id="2070510"/>
    <lineage>
        <taxon>Bacteria</taxon>
        <taxon>Pseudomonadati</taxon>
        <taxon>Bacteroidota</taxon>
        <taxon>Cytophagia</taxon>
        <taxon>Cytophagales</taxon>
        <taxon>Spirosomataceae</taxon>
        <taxon>Arundinibacter</taxon>
    </lineage>
</organism>
<dbReference type="AlphaFoldDB" id="A0A4R4K222"/>
<feature type="compositionally biased region" description="Polar residues" evidence="1">
    <location>
        <begin position="231"/>
        <end position="245"/>
    </location>
</feature>
<keyword evidence="3" id="KW-1185">Reference proteome</keyword>